<sequence length="69" mass="7700">MRIQILDDALERSLAAGYADVEQFVNGLIRNERERLALQAGIDAMDAGQVTAFSEFDRQFRAKNGIESP</sequence>
<gene>
    <name evidence="1" type="ORF">Enr8_05770</name>
</gene>
<proteinExistence type="predicted"/>
<evidence type="ECO:0000313" key="2">
    <source>
        <dbReference type="Proteomes" id="UP000318878"/>
    </source>
</evidence>
<comment type="caution">
    <text evidence="1">The sequence shown here is derived from an EMBL/GenBank/DDBJ whole genome shotgun (WGS) entry which is preliminary data.</text>
</comment>
<evidence type="ECO:0000313" key="1">
    <source>
        <dbReference type="EMBL" id="TWT38883.1"/>
    </source>
</evidence>
<protein>
    <submittedName>
        <fullName evidence="1">Uncharacterized protein</fullName>
    </submittedName>
</protein>
<organism evidence="1 2">
    <name type="scientific">Blastopirellula retiformator</name>
    <dbReference type="NCBI Taxonomy" id="2527970"/>
    <lineage>
        <taxon>Bacteria</taxon>
        <taxon>Pseudomonadati</taxon>
        <taxon>Planctomycetota</taxon>
        <taxon>Planctomycetia</taxon>
        <taxon>Pirellulales</taxon>
        <taxon>Pirellulaceae</taxon>
        <taxon>Blastopirellula</taxon>
    </lineage>
</organism>
<dbReference type="RefSeq" id="WP_146429105.1">
    <property type="nucleotide sequence ID" value="NZ_SJPF01000001.1"/>
</dbReference>
<dbReference type="OrthoDB" id="290223at2"/>
<dbReference type="Proteomes" id="UP000318878">
    <property type="component" value="Unassembled WGS sequence"/>
</dbReference>
<name>A0A5C5VLE6_9BACT</name>
<dbReference type="EMBL" id="SJPF01000001">
    <property type="protein sequence ID" value="TWT38883.1"/>
    <property type="molecule type" value="Genomic_DNA"/>
</dbReference>
<dbReference type="AlphaFoldDB" id="A0A5C5VLE6"/>
<keyword evidence="2" id="KW-1185">Reference proteome</keyword>
<accession>A0A5C5VLE6</accession>
<reference evidence="1 2" key="1">
    <citation type="submission" date="2019-02" db="EMBL/GenBank/DDBJ databases">
        <title>Deep-cultivation of Planctomycetes and their phenomic and genomic characterization uncovers novel biology.</title>
        <authorList>
            <person name="Wiegand S."/>
            <person name="Jogler M."/>
            <person name="Boedeker C."/>
            <person name="Pinto D."/>
            <person name="Vollmers J."/>
            <person name="Rivas-Marin E."/>
            <person name="Kohn T."/>
            <person name="Peeters S.H."/>
            <person name="Heuer A."/>
            <person name="Rast P."/>
            <person name="Oberbeckmann S."/>
            <person name="Bunk B."/>
            <person name="Jeske O."/>
            <person name="Meyerdierks A."/>
            <person name="Storesund J.E."/>
            <person name="Kallscheuer N."/>
            <person name="Luecker S."/>
            <person name="Lage O.M."/>
            <person name="Pohl T."/>
            <person name="Merkel B.J."/>
            <person name="Hornburger P."/>
            <person name="Mueller R.-W."/>
            <person name="Bruemmer F."/>
            <person name="Labrenz M."/>
            <person name="Spormann A.M."/>
            <person name="Op Den Camp H."/>
            <person name="Overmann J."/>
            <person name="Amann R."/>
            <person name="Jetten M.S.M."/>
            <person name="Mascher T."/>
            <person name="Medema M.H."/>
            <person name="Devos D.P."/>
            <person name="Kaster A.-K."/>
            <person name="Ovreas L."/>
            <person name="Rohde M."/>
            <person name="Galperin M.Y."/>
            <person name="Jogler C."/>
        </authorList>
    </citation>
    <scope>NUCLEOTIDE SEQUENCE [LARGE SCALE GENOMIC DNA]</scope>
    <source>
        <strain evidence="1 2">Enr8</strain>
    </source>
</reference>